<dbReference type="Proteomes" id="UP000315295">
    <property type="component" value="Unassembled WGS sequence"/>
</dbReference>
<evidence type="ECO:0000313" key="2">
    <source>
        <dbReference type="Proteomes" id="UP000315295"/>
    </source>
</evidence>
<keyword evidence="2" id="KW-1185">Reference proteome</keyword>
<name>A0A540LFH7_MALBA</name>
<comment type="caution">
    <text evidence="1">The sequence shown here is derived from an EMBL/GenBank/DDBJ whole genome shotgun (WGS) entry which is preliminary data.</text>
</comment>
<gene>
    <name evidence="1" type="ORF">C1H46_029373</name>
</gene>
<accession>A0A540LFH7</accession>
<protein>
    <submittedName>
        <fullName evidence="1">Uncharacterized protein</fullName>
    </submittedName>
</protein>
<dbReference type="EMBL" id="VIEB01000611">
    <property type="protein sequence ID" value="TQD85089.1"/>
    <property type="molecule type" value="Genomic_DNA"/>
</dbReference>
<dbReference type="AlphaFoldDB" id="A0A540LFH7"/>
<organism evidence="1 2">
    <name type="scientific">Malus baccata</name>
    <name type="common">Siberian crab apple</name>
    <name type="synonym">Pyrus baccata</name>
    <dbReference type="NCBI Taxonomy" id="106549"/>
    <lineage>
        <taxon>Eukaryota</taxon>
        <taxon>Viridiplantae</taxon>
        <taxon>Streptophyta</taxon>
        <taxon>Embryophyta</taxon>
        <taxon>Tracheophyta</taxon>
        <taxon>Spermatophyta</taxon>
        <taxon>Magnoliopsida</taxon>
        <taxon>eudicotyledons</taxon>
        <taxon>Gunneridae</taxon>
        <taxon>Pentapetalae</taxon>
        <taxon>rosids</taxon>
        <taxon>fabids</taxon>
        <taxon>Rosales</taxon>
        <taxon>Rosaceae</taxon>
        <taxon>Amygdaloideae</taxon>
        <taxon>Maleae</taxon>
        <taxon>Malus</taxon>
    </lineage>
</organism>
<sequence length="176" mass="20009">MNPADLHPHRRLNLHLPPAQKPLSLHLLMHLHQFEPSPAIDQHCRTMYQTRIEPALHHCIIAASHLCLNHNPTTTICLQPDPLCTTASSPHHQVQHLICITARVVSRFPRTCTAHPLHHPRGSYSSLTKPRSEIHSDRVRLPLKSYKPPASVSISHHTPAVCNLNPCLHLYWFCMN</sequence>
<evidence type="ECO:0000313" key="1">
    <source>
        <dbReference type="EMBL" id="TQD85089.1"/>
    </source>
</evidence>
<proteinExistence type="predicted"/>
<reference evidence="1 2" key="1">
    <citation type="journal article" date="2019" name="G3 (Bethesda)">
        <title>Sequencing of a Wild Apple (Malus baccata) Genome Unravels the Differences Between Cultivated and Wild Apple Species Regarding Disease Resistance and Cold Tolerance.</title>
        <authorList>
            <person name="Chen X."/>
        </authorList>
    </citation>
    <scope>NUCLEOTIDE SEQUENCE [LARGE SCALE GENOMIC DNA]</scope>
    <source>
        <strain evidence="2">cv. Shandingzi</strain>
        <tissue evidence="1">Leaves</tissue>
    </source>
</reference>